<accession>A0A1M5RY79</accession>
<protein>
    <recommendedName>
        <fullName evidence="3 9">Xylose isomerase</fullName>
        <ecNumber evidence="3 9">5.3.1.5</ecNumber>
    </recommendedName>
</protein>
<keyword evidence="9" id="KW-0963">Cytoplasm</keyword>
<feature type="binding site" evidence="9">
    <location>
        <position position="309"/>
    </location>
    <ligand>
        <name>Mg(2+)</name>
        <dbReference type="ChEBI" id="CHEBI:18420"/>
        <label>2</label>
    </ligand>
</feature>
<dbReference type="GO" id="GO:0009045">
    <property type="term" value="F:xylose isomerase activity"/>
    <property type="evidence" value="ECO:0007669"/>
    <property type="project" value="UniProtKB-UniRule"/>
</dbReference>
<comment type="cofactor">
    <cofactor evidence="9">
        <name>Mg(2+)</name>
        <dbReference type="ChEBI" id="CHEBI:18420"/>
    </cofactor>
    <text evidence="9">Binds 2 magnesium ions per subunit.</text>
</comment>
<evidence type="ECO:0000313" key="12">
    <source>
        <dbReference type="EMBL" id="SHH31196.1"/>
    </source>
</evidence>
<dbReference type="Proteomes" id="UP000184520">
    <property type="component" value="Unassembled WGS sequence"/>
</dbReference>
<name>A0A1M5RY79_9ALTE</name>
<keyword evidence="4 9" id="KW-0859">Xylose metabolism</keyword>
<dbReference type="FunFam" id="3.20.20.150:FF:000002">
    <property type="entry name" value="Xylose isomerase"/>
    <property type="match status" value="1"/>
</dbReference>
<feature type="active site" evidence="9">
    <location>
        <position position="104"/>
    </location>
</feature>
<feature type="binding site" evidence="9">
    <location>
        <position position="296"/>
    </location>
    <ligand>
        <name>Mg(2+)</name>
        <dbReference type="ChEBI" id="CHEBI:18420"/>
        <label>1</label>
    </ligand>
</feature>
<evidence type="ECO:0000313" key="13">
    <source>
        <dbReference type="Proteomes" id="UP000184520"/>
    </source>
</evidence>
<dbReference type="STRING" id="634436.SAMN05216361_4284"/>
<evidence type="ECO:0000256" key="2">
    <source>
        <dbReference type="ARBA" id="ARBA00011881"/>
    </source>
</evidence>
<dbReference type="GO" id="GO:0005737">
    <property type="term" value="C:cytoplasm"/>
    <property type="evidence" value="ECO:0007669"/>
    <property type="project" value="UniProtKB-SubCell"/>
</dbReference>
<feature type="binding site" evidence="9">
    <location>
        <position position="271"/>
    </location>
    <ligand>
        <name>Mg(2+)</name>
        <dbReference type="ChEBI" id="CHEBI:18420"/>
        <label>2</label>
    </ligand>
</feature>
<evidence type="ECO:0000256" key="4">
    <source>
        <dbReference type="ARBA" id="ARBA00022629"/>
    </source>
</evidence>
<organism evidence="12 13">
    <name type="scientific">Marisediminitalea aggregata</name>
    <dbReference type="NCBI Taxonomy" id="634436"/>
    <lineage>
        <taxon>Bacteria</taxon>
        <taxon>Pseudomonadati</taxon>
        <taxon>Pseudomonadota</taxon>
        <taxon>Gammaproteobacteria</taxon>
        <taxon>Alteromonadales</taxon>
        <taxon>Alteromonadaceae</taxon>
        <taxon>Marisediminitalea</taxon>
    </lineage>
</organism>
<dbReference type="NCBIfam" id="NF003998">
    <property type="entry name" value="PRK05474.1"/>
    <property type="match status" value="1"/>
</dbReference>
<dbReference type="HAMAP" id="MF_00455">
    <property type="entry name" value="Xylose_isom_A"/>
    <property type="match status" value="1"/>
</dbReference>
<dbReference type="OrthoDB" id="9763981at2"/>
<keyword evidence="7 9" id="KW-0119">Carbohydrate metabolism</keyword>
<comment type="similarity">
    <text evidence="1 9 10">Belongs to the xylose isomerase family.</text>
</comment>
<evidence type="ECO:0000256" key="3">
    <source>
        <dbReference type="ARBA" id="ARBA00011958"/>
    </source>
</evidence>
<dbReference type="GO" id="GO:0000287">
    <property type="term" value="F:magnesium ion binding"/>
    <property type="evidence" value="ECO:0007669"/>
    <property type="project" value="UniProtKB-UniRule"/>
</dbReference>
<feature type="active site" evidence="9">
    <location>
        <position position="101"/>
    </location>
</feature>
<dbReference type="PANTHER" id="PTHR48408:SF1">
    <property type="entry name" value="XYLOSE ISOMERASE"/>
    <property type="match status" value="1"/>
</dbReference>
<dbReference type="GO" id="GO:0042732">
    <property type="term" value="P:D-xylose metabolic process"/>
    <property type="evidence" value="ECO:0007669"/>
    <property type="project" value="UniProtKB-UniRule"/>
</dbReference>
<dbReference type="InterPro" id="IPR036237">
    <property type="entry name" value="Xyl_isomerase-like_sf"/>
</dbReference>
<sequence length="440" mass="49166">MADYFQDISAIQYEGAESTNPLAFKHYNPQEVVLGKTMEEHLRFASCYWHNFCWDGADVFGGGTFGRPWLQPGDAMERAKQKADVAFEFFSKLGAPFYCFHDIDVAPEGDSINDYIRNFSEMTDILGAKQEETGMKLLWGTANVFSHPRYMSGAATNPDPAIFARAATQVFHAMNATKKLGGANYVLWGGREGYETLLNTDLKREREQFGRFMNMVVEHKYKIGFDGLLLIEPKPQEPTKHQYDYDTATVYGFLKEFGLEKEFAVNIEANHATLSGHSFHHEIATAFALDVFGSIDANRGDAQLGWDTDQFPNSVEEMTLICYEILKNGGYTSGGFNFDTKLRRQSTDPADLFHGHIGGMDTCALGLKKAAAIIENDFIADTKAKRYAGWDDAMGKQILGGEYSLASLADLATRSNLDPRQVSGKQELLENQVNQVLFGR</sequence>
<dbReference type="RefSeq" id="WP_073325206.1">
    <property type="nucleotide sequence ID" value="NZ_FQWD01000008.1"/>
</dbReference>
<dbReference type="NCBIfam" id="TIGR02630">
    <property type="entry name" value="xylose_isom_A"/>
    <property type="match status" value="1"/>
</dbReference>
<keyword evidence="6 9" id="KW-0413">Isomerase</keyword>
<feature type="binding site" evidence="9">
    <location>
        <position position="307"/>
    </location>
    <ligand>
        <name>Mg(2+)</name>
        <dbReference type="ChEBI" id="CHEBI:18420"/>
        <label>2</label>
    </ligand>
</feature>
<dbReference type="InterPro" id="IPR001998">
    <property type="entry name" value="Xylose_isomerase"/>
</dbReference>
<evidence type="ECO:0000256" key="8">
    <source>
        <dbReference type="ARBA" id="ARBA00033659"/>
    </source>
</evidence>
<dbReference type="InterPro" id="IPR013452">
    <property type="entry name" value="Xylose_isom_bac"/>
</dbReference>
<evidence type="ECO:0000256" key="11">
    <source>
        <dbReference type="RuleBase" id="RU000610"/>
    </source>
</evidence>
<gene>
    <name evidence="9" type="primary">xylA</name>
    <name evidence="12" type="ORF">SAMN05216361_4284</name>
</gene>
<feature type="binding site" evidence="9">
    <location>
        <position position="268"/>
    </location>
    <ligand>
        <name>Mg(2+)</name>
        <dbReference type="ChEBI" id="CHEBI:18420"/>
        <label>1</label>
    </ligand>
</feature>
<evidence type="ECO:0000256" key="7">
    <source>
        <dbReference type="ARBA" id="ARBA00023277"/>
    </source>
</evidence>
<dbReference type="PROSITE" id="PS51415">
    <property type="entry name" value="XYLOSE_ISOMERASE"/>
    <property type="match status" value="1"/>
</dbReference>
<keyword evidence="13" id="KW-1185">Reference proteome</keyword>
<evidence type="ECO:0000256" key="10">
    <source>
        <dbReference type="RuleBase" id="RU000609"/>
    </source>
</evidence>
<dbReference type="AlphaFoldDB" id="A0A1M5RY79"/>
<dbReference type="SUPFAM" id="SSF51658">
    <property type="entry name" value="Xylose isomerase-like"/>
    <property type="match status" value="1"/>
</dbReference>
<comment type="subunit">
    <text evidence="2 9 11">Homotetramer.</text>
</comment>
<dbReference type="PANTHER" id="PTHR48408">
    <property type="match status" value="1"/>
</dbReference>
<dbReference type="EC" id="5.3.1.5" evidence="3 9"/>
<dbReference type="PRINTS" id="PR00688">
    <property type="entry name" value="XYLOSISMRASE"/>
</dbReference>
<dbReference type="EMBL" id="FQWD01000008">
    <property type="protein sequence ID" value="SHH31196.1"/>
    <property type="molecule type" value="Genomic_DNA"/>
</dbReference>
<comment type="catalytic activity">
    <reaction evidence="8 9 10">
        <text>alpha-D-xylose = alpha-D-xylulofuranose</text>
        <dbReference type="Rhea" id="RHEA:22816"/>
        <dbReference type="ChEBI" id="CHEBI:28518"/>
        <dbReference type="ChEBI" id="CHEBI:188998"/>
        <dbReference type="EC" id="5.3.1.5"/>
    </reaction>
</comment>
<evidence type="ECO:0000256" key="6">
    <source>
        <dbReference type="ARBA" id="ARBA00023235"/>
    </source>
</evidence>
<proteinExistence type="inferred from homology"/>
<feature type="binding site" evidence="9">
    <location>
        <position position="232"/>
    </location>
    <ligand>
        <name>Mg(2+)</name>
        <dbReference type="ChEBI" id="CHEBI:18420"/>
        <label>1</label>
    </ligand>
</feature>
<dbReference type="Gene3D" id="3.20.20.150">
    <property type="entry name" value="Divalent-metal-dependent TIM barrel enzymes"/>
    <property type="match status" value="1"/>
</dbReference>
<comment type="subcellular location">
    <subcellularLocation>
        <location evidence="9 11">Cytoplasm</location>
    </subcellularLocation>
</comment>
<evidence type="ECO:0000256" key="9">
    <source>
        <dbReference type="HAMAP-Rule" id="MF_00455"/>
    </source>
</evidence>
<keyword evidence="5 9" id="KW-0479">Metal-binding</keyword>
<feature type="binding site" evidence="9">
    <location>
        <position position="339"/>
    </location>
    <ligand>
        <name>Mg(2+)</name>
        <dbReference type="ChEBI" id="CHEBI:18420"/>
        <label>1</label>
    </ligand>
</feature>
<evidence type="ECO:0000256" key="1">
    <source>
        <dbReference type="ARBA" id="ARBA00005765"/>
    </source>
</evidence>
<keyword evidence="9" id="KW-0460">Magnesium</keyword>
<reference evidence="13" key="1">
    <citation type="submission" date="2016-11" db="EMBL/GenBank/DDBJ databases">
        <authorList>
            <person name="Varghese N."/>
            <person name="Submissions S."/>
        </authorList>
    </citation>
    <scope>NUCLEOTIDE SEQUENCE [LARGE SCALE GENOMIC DNA]</scope>
    <source>
        <strain evidence="13">CGMCC 1.8995</strain>
    </source>
</reference>
<feature type="binding site" evidence="9">
    <location>
        <position position="268"/>
    </location>
    <ligand>
        <name>Mg(2+)</name>
        <dbReference type="ChEBI" id="CHEBI:18420"/>
        <label>2</label>
    </ligand>
</feature>
<evidence type="ECO:0000256" key="5">
    <source>
        <dbReference type="ARBA" id="ARBA00022723"/>
    </source>
</evidence>